<dbReference type="Gene3D" id="3.50.50.60">
    <property type="entry name" value="FAD/NAD(P)-binding domain"/>
    <property type="match status" value="2"/>
</dbReference>
<evidence type="ECO:0000256" key="1">
    <source>
        <dbReference type="ARBA" id="ARBA00004829"/>
    </source>
</evidence>
<name>A0A1G9T0J1_9FIRM</name>
<dbReference type="GO" id="GO:0016117">
    <property type="term" value="P:carotenoid biosynthetic process"/>
    <property type="evidence" value="ECO:0007669"/>
    <property type="project" value="UniProtKB-KW"/>
</dbReference>
<accession>A0A1G9T0J1</accession>
<evidence type="ECO:0000256" key="5">
    <source>
        <dbReference type="RuleBase" id="RU362075"/>
    </source>
</evidence>
<dbReference type="PRINTS" id="PR00419">
    <property type="entry name" value="ADXRDTASE"/>
</dbReference>
<dbReference type="PANTHER" id="PTHR43734:SF1">
    <property type="entry name" value="PHYTOENE DESATURASE"/>
    <property type="match status" value="1"/>
</dbReference>
<reference evidence="7 8" key="1">
    <citation type="submission" date="2016-10" db="EMBL/GenBank/DDBJ databases">
        <authorList>
            <person name="de Groot N.N."/>
        </authorList>
    </citation>
    <scope>NUCLEOTIDE SEQUENCE [LARGE SCALE GENOMIC DNA]</scope>
    <source>
        <strain evidence="7 8">DSM 797</strain>
    </source>
</reference>
<dbReference type="AlphaFoldDB" id="A0A1G9T0J1"/>
<keyword evidence="3 5" id="KW-0560">Oxidoreductase</keyword>
<dbReference type="EMBL" id="FNGW01000011">
    <property type="protein sequence ID" value="SDM41160.1"/>
    <property type="molecule type" value="Genomic_DNA"/>
</dbReference>
<dbReference type="RefSeq" id="WP_092727456.1">
    <property type="nucleotide sequence ID" value="NZ_FNGW01000011.1"/>
</dbReference>
<dbReference type="NCBIfam" id="TIGR02734">
    <property type="entry name" value="crtI_fam"/>
    <property type="match status" value="1"/>
</dbReference>
<gene>
    <name evidence="7" type="ORF">SAMN04515677_11149</name>
</gene>
<comment type="similarity">
    <text evidence="4">Belongs to the carotenoid/retinoid oxidoreductase family. CrtN subfamily.</text>
</comment>
<dbReference type="InterPro" id="IPR002937">
    <property type="entry name" value="Amino_oxidase"/>
</dbReference>
<feature type="domain" description="Amine oxidase" evidence="6">
    <location>
        <begin position="11"/>
        <end position="468"/>
    </location>
</feature>
<dbReference type="STRING" id="1121325.SAMN04515677_11149"/>
<evidence type="ECO:0000256" key="3">
    <source>
        <dbReference type="ARBA" id="ARBA00023002"/>
    </source>
</evidence>
<evidence type="ECO:0000256" key="2">
    <source>
        <dbReference type="ARBA" id="ARBA00022746"/>
    </source>
</evidence>
<evidence type="ECO:0000256" key="4">
    <source>
        <dbReference type="ARBA" id="ARBA00038322"/>
    </source>
</evidence>
<protein>
    <submittedName>
        <fullName evidence="7">Phytoene desaturase</fullName>
    </submittedName>
</protein>
<dbReference type="InterPro" id="IPR014105">
    <property type="entry name" value="Carotenoid/retinoid_OxRdtase"/>
</dbReference>
<evidence type="ECO:0000313" key="7">
    <source>
        <dbReference type="EMBL" id="SDM41160.1"/>
    </source>
</evidence>
<keyword evidence="8" id="KW-1185">Reference proteome</keyword>
<dbReference type="Proteomes" id="UP000199068">
    <property type="component" value="Unassembled WGS sequence"/>
</dbReference>
<sequence>MRKVIVVGGGIGGLCTAVRLLKQGYEVTVLEKEPRIGGKVNAKFKNGARFDLTASILMTPQIYTEIFEYAGKDYRDYFELLKIDPIYGVNYASGEKYNFYSDLGKMVKTLEGIEYKLPIRYLNFLTKSLEKYLVSKKYFLNEPMIDATEVSNKKLIKEFMSISPFKSNSKYLNSVIRNEQIINYMIFQSMYIGVNPYKNSNIYSLIPAISHVYGLWYIKGGFYKYIEALEKLIYDLGGNIQTNTTVEKIMIINNKVKGVISEKGDFKSDIVVCNADYPYAINHLLNNKKKCLKVNKEDYSCSVFIMYLGLNKKYNNLQVHNIYIGEEFKENIQMPFKGEMPEHPSLYLYYPSKIDDSISGKFESILNIMVRVPNLQYKKVKWDKKNINKFRNMILKEIEKINGLEDLKENILYESYLTPIQLKHKFNSYNGTAFGISHKLNQTTYFRPHLKDEDTKGLYFIGSSTHPGNGVSVIIEGTKILTKLIQDDIYKCKI</sequence>
<dbReference type="GO" id="GO:0016491">
    <property type="term" value="F:oxidoreductase activity"/>
    <property type="evidence" value="ECO:0007669"/>
    <property type="project" value="UniProtKB-KW"/>
</dbReference>
<keyword evidence="2 5" id="KW-0125">Carotenoid biosynthesis</keyword>
<dbReference type="InterPro" id="IPR036188">
    <property type="entry name" value="FAD/NAD-bd_sf"/>
</dbReference>
<proteinExistence type="inferred from homology"/>
<dbReference type="PANTHER" id="PTHR43734">
    <property type="entry name" value="PHYTOENE DESATURASE"/>
    <property type="match status" value="1"/>
</dbReference>
<comment type="pathway">
    <text evidence="1 5">Carotenoid biosynthesis.</text>
</comment>
<evidence type="ECO:0000313" key="8">
    <source>
        <dbReference type="Proteomes" id="UP000199068"/>
    </source>
</evidence>
<dbReference type="Pfam" id="PF01593">
    <property type="entry name" value="Amino_oxidase"/>
    <property type="match status" value="1"/>
</dbReference>
<dbReference type="SUPFAM" id="SSF51905">
    <property type="entry name" value="FAD/NAD(P)-binding domain"/>
    <property type="match status" value="1"/>
</dbReference>
<evidence type="ECO:0000259" key="6">
    <source>
        <dbReference type="Pfam" id="PF01593"/>
    </source>
</evidence>
<organism evidence="7 8">
    <name type="scientific">Romboutsia lituseburensis DSM 797</name>
    <dbReference type="NCBI Taxonomy" id="1121325"/>
    <lineage>
        <taxon>Bacteria</taxon>
        <taxon>Bacillati</taxon>
        <taxon>Bacillota</taxon>
        <taxon>Clostridia</taxon>
        <taxon>Peptostreptococcales</taxon>
        <taxon>Peptostreptococcaceae</taxon>
        <taxon>Romboutsia</taxon>
    </lineage>
</organism>